<dbReference type="GO" id="GO:0016887">
    <property type="term" value="F:ATP hydrolysis activity"/>
    <property type="evidence" value="ECO:0007669"/>
    <property type="project" value="InterPro"/>
</dbReference>
<evidence type="ECO:0000256" key="2">
    <source>
        <dbReference type="ARBA" id="ARBA00022840"/>
    </source>
</evidence>
<dbReference type="GO" id="GO:0005886">
    <property type="term" value="C:plasma membrane"/>
    <property type="evidence" value="ECO:0007669"/>
    <property type="project" value="TreeGrafter"/>
</dbReference>
<accession>A0A1U9NHH7</accession>
<name>A0A1U9NHH7_9BACT</name>
<dbReference type="InterPro" id="IPR027417">
    <property type="entry name" value="P-loop_NTPase"/>
</dbReference>
<dbReference type="STRING" id="1936003.STSP2_00104"/>
<dbReference type="SMART" id="SM00382">
    <property type="entry name" value="AAA"/>
    <property type="match status" value="1"/>
</dbReference>
<sequence>MIELNAAKVYPWHGQISEQVCKVMRMFGISVGTMRERGLRYELDLAIEPGQICYLSGPSGSGKSTLLRELYEATTEQKVRLEDIELSETQTLVDCIAGETTLGKLLTLSKAGLSDVFTVLNKPANLSEGQKYRYRLACAIAGDSQVIFADEFCSNLDRIGAAVIAHNIARFARRSKKIFVLAGARDDFLADLRPDVIVKIELGGRTEVIRREREAGDGRADR</sequence>
<dbReference type="SUPFAM" id="SSF52540">
    <property type="entry name" value="P-loop containing nucleoside triphosphate hydrolases"/>
    <property type="match status" value="1"/>
</dbReference>
<dbReference type="EMBL" id="CP019791">
    <property type="protein sequence ID" value="AQT66966.1"/>
    <property type="molecule type" value="Genomic_DNA"/>
</dbReference>
<reference evidence="5" key="1">
    <citation type="submission" date="2017-02" db="EMBL/GenBank/DDBJ databases">
        <title>Comparative genomics and description of representatives of a novel lineage of planctomycetes thriving in anoxic sediments.</title>
        <authorList>
            <person name="Spring S."/>
            <person name="Bunk B."/>
            <person name="Sproer C."/>
        </authorList>
    </citation>
    <scope>NUCLEOTIDE SEQUENCE [LARGE SCALE GENOMIC DNA]</scope>
    <source>
        <strain evidence="5">ST-NAGAB-D1</strain>
    </source>
</reference>
<dbReference type="Proteomes" id="UP000189674">
    <property type="component" value="Chromosome"/>
</dbReference>
<dbReference type="OrthoDB" id="9802264at2"/>
<dbReference type="Pfam" id="PF00005">
    <property type="entry name" value="ABC_tran"/>
    <property type="match status" value="1"/>
</dbReference>
<evidence type="ECO:0000256" key="1">
    <source>
        <dbReference type="ARBA" id="ARBA00022741"/>
    </source>
</evidence>
<dbReference type="GO" id="GO:0022857">
    <property type="term" value="F:transmembrane transporter activity"/>
    <property type="evidence" value="ECO:0007669"/>
    <property type="project" value="TreeGrafter"/>
</dbReference>
<keyword evidence="5" id="KW-1185">Reference proteome</keyword>
<evidence type="ECO:0000313" key="5">
    <source>
        <dbReference type="Proteomes" id="UP000189674"/>
    </source>
</evidence>
<dbReference type="PROSITE" id="PS50893">
    <property type="entry name" value="ABC_TRANSPORTER_2"/>
    <property type="match status" value="1"/>
</dbReference>
<dbReference type="KEGG" id="alus:STSP2_00104"/>
<dbReference type="AlphaFoldDB" id="A0A1U9NHH7"/>
<gene>
    <name evidence="4" type="primary">ftsE</name>
    <name evidence="4" type="ORF">STSP2_00104</name>
</gene>
<dbReference type="GO" id="GO:0005524">
    <property type="term" value="F:ATP binding"/>
    <property type="evidence" value="ECO:0007669"/>
    <property type="project" value="UniProtKB-KW"/>
</dbReference>
<dbReference type="GO" id="GO:0051301">
    <property type="term" value="P:cell division"/>
    <property type="evidence" value="ECO:0007669"/>
    <property type="project" value="UniProtKB-KW"/>
</dbReference>
<dbReference type="Gene3D" id="3.40.50.300">
    <property type="entry name" value="P-loop containing nucleotide triphosphate hydrolases"/>
    <property type="match status" value="1"/>
</dbReference>
<feature type="domain" description="ABC transporter" evidence="3">
    <location>
        <begin position="24"/>
        <end position="222"/>
    </location>
</feature>
<keyword evidence="1" id="KW-0547">Nucleotide-binding</keyword>
<dbReference type="InterPro" id="IPR015854">
    <property type="entry name" value="ABC_transpr_LolD-like"/>
</dbReference>
<evidence type="ECO:0000313" key="4">
    <source>
        <dbReference type="EMBL" id="AQT66966.1"/>
    </source>
</evidence>
<evidence type="ECO:0000259" key="3">
    <source>
        <dbReference type="PROSITE" id="PS50893"/>
    </source>
</evidence>
<keyword evidence="2 4" id="KW-0067">ATP-binding</keyword>
<keyword evidence="4" id="KW-0131">Cell cycle</keyword>
<proteinExistence type="predicted"/>
<dbReference type="RefSeq" id="WP_146658837.1">
    <property type="nucleotide sequence ID" value="NZ_CP019791.1"/>
</dbReference>
<dbReference type="PANTHER" id="PTHR24220">
    <property type="entry name" value="IMPORT ATP-BINDING PROTEIN"/>
    <property type="match status" value="1"/>
</dbReference>
<protein>
    <submittedName>
        <fullName evidence="4">Cell division ATP-binding protein FtsE</fullName>
    </submittedName>
</protein>
<keyword evidence="4" id="KW-0132">Cell division</keyword>
<dbReference type="InterPro" id="IPR003593">
    <property type="entry name" value="AAA+_ATPase"/>
</dbReference>
<dbReference type="InterPro" id="IPR003439">
    <property type="entry name" value="ABC_transporter-like_ATP-bd"/>
</dbReference>
<organism evidence="4 5">
    <name type="scientific">Anaerohalosphaera lusitana</name>
    <dbReference type="NCBI Taxonomy" id="1936003"/>
    <lineage>
        <taxon>Bacteria</taxon>
        <taxon>Pseudomonadati</taxon>
        <taxon>Planctomycetota</taxon>
        <taxon>Phycisphaerae</taxon>
        <taxon>Sedimentisphaerales</taxon>
        <taxon>Anaerohalosphaeraceae</taxon>
        <taxon>Anaerohalosphaera</taxon>
    </lineage>
</organism>
<dbReference type="CDD" id="cd00267">
    <property type="entry name" value="ABC_ATPase"/>
    <property type="match status" value="1"/>
</dbReference>